<feature type="domain" description="N-acetyltransferase" evidence="1">
    <location>
        <begin position="131"/>
        <end position="282"/>
    </location>
</feature>
<evidence type="ECO:0000259" key="1">
    <source>
        <dbReference type="PROSITE" id="PS51186"/>
    </source>
</evidence>
<protein>
    <recommendedName>
        <fullName evidence="1">N-acetyltransferase domain-containing protein</fullName>
    </recommendedName>
</protein>
<keyword evidence="3" id="KW-1185">Reference proteome</keyword>
<dbReference type="AlphaFoldDB" id="A0A1C3E8X4"/>
<proteinExistence type="predicted"/>
<dbReference type="InterPro" id="IPR000182">
    <property type="entry name" value="GNAT_dom"/>
</dbReference>
<dbReference type="InterPro" id="IPR016181">
    <property type="entry name" value="Acyl_CoA_acyltransferase"/>
</dbReference>
<dbReference type="PANTHER" id="PTHR31143">
    <property type="match status" value="1"/>
</dbReference>
<comment type="caution">
    <text evidence="2">The sequence shown here is derived from an EMBL/GenBank/DDBJ whole genome shotgun (WGS) entry which is preliminary data.</text>
</comment>
<accession>A0A1C3E8X4</accession>
<evidence type="ECO:0000313" key="2">
    <source>
        <dbReference type="EMBL" id="ODA29684.1"/>
    </source>
</evidence>
<dbReference type="Pfam" id="PF12746">
    <property type="entry name" value="GNAT_acetyltran"/>
    <property type="match status" value="1"/>
</dbReference>
<dbReference type="SUPFAM" id="SSF55729">
    <property type="entry name" value="Acyl-CoA N-acyltransferases (Nat)"/>
    <property type="match status" value="1"/>
</dbReference>
<dbReference type="GO" id="GO:0016747">
    <property type="term" value="F:acyltransferase activity, transferring groups other than amino-acyl groups"/>
    <property type="evidence" value="ECO:0007669"/>
    <property type="project" value="InterPro"/>
</dbReference>
<dbReference type="STRING" id="1080227.A8L45_21910"/>
<dbReference type="EMBL" id="LYBM01000066">
    <property type="protein sequence ID" value="ODA29684.1"/>
    <property type="molecule type" value="Genomic_DNA"/>
</dbReference>
<reference evidence="2 3" key="1">
    <citation type="submission" date="2016-05" db="EMBL/GenBank/DDBJ databases">
        <title>Genomic Taxonomy of the Vibrionaceae.</title>
        <authorList>
            <person name="Gomez-Gil B."/>
            <person name="Enciso-Ibarra J."/>
        </authorList>
    </citation>
    <scope>NUCLEOTIDE SEQUENCE [LARGE SCALE GENOMIC DNA]</scope>
    <source>
        <strain evidence="2 3">CAIM 1920</strain>
    </source>
</reference>
<dbReference type="InterPro" id="IPR027365">
    <property type="entry name" value="GNAT_acetyltra_YdfB-like"/>
</dbReference>
<dbReference type="PANTHER" id="PTHR31143:SF2">
    <property type="entry name" value="FR47-LIKE DOMAIN-CONTAINING PROTEIN-RELATED"/>
    <property type="match status" value="1"/>
</dbReference>
<evidence type="ECO:0000313" key="3">
    <source>
        <dbReference type="Proteomes" id="UP000094936"/>
    </source>
</evidence>
<sequence>MLHRCRARELRLQPELTEKLEALFAPTEMHSTKACLQGHNGTVWTNDLNHPTAAQIQVGNAHFFVGDCQYADELLNNFNEYMCATVFDDQWKAIIEERFKNRFSIDTRTVFEHDPAHFDIAKLSRLANDLPVGYSIKPIDLNFLESSELHSLIPITGPQYKNAQDFLTRGLGYCVLFDGKDDKNEGEAANCEPTQAQMVGVAASYNNYDDGIEVDICIDGAHRQKGLATAVCATLILHCLEQGLFPYWDAANENSVKLAQRLGYKKAGVYDSYYIYRFFEQD</sequence>
<dbReference type="OrthoDB" id="7054616at2"/>
<dbReference type="PROSITE" id="PS51186">
    <property type="entry name" value="GNAT"/>
    <property type="match status" value="1"/>
</dbReference>
<dbReference type="RefSeq" id="WP_068905483.1">
    <property type="nucleotide sequence ID" value="NZ_JBHUIF010000023.1"/>
</dbReference>
<dbReference type="InterPro" id="IPR042573">
    <property type="entry name" value="GNAT_acetyltra_N"/>
</dbReference>
<gene>
    <name evidence="2" type="ORF">A8L45_21910</name>
</gene>
<dbReference type="Gene3D" id="3.40.630.30">
    <property type="match status" value="1"/>
</dbReference>
<name>A0A1C3E8X4_9GAMM</name>
<dbReference type="Gene3D" id="3.40.630.110">
    <property type="entry name" value="GNAT acetyltransferase-like"/>
    <property type="match status" value="1"/>
</dbReference>
<dbReference type="Proteomes" id="UP000094936">
    <property type="component" value="Unassembled WGS sequence"/>
</dbReference>
<organism evidence="2 3">
    <name type="scientific">Veronia pacifica</name>
    <dbReference type="NCBI Taxonomy" id="1080227"/>
    <lineage>
        <taxon>Bacteria</taxon>
        <taxon>Pseudomonadati</taxon>
        <taxon>Pseudomonadota</taxon>
        <taxon>Gammaproteobacteria</taxon>
        <taxon>Vibrionales</taxon>
        <taxon>Vibrionaceae</taxon>
        <taxon>Veronia</taxon>
    </lineage>
</organism>